<name>A0A1J5PFN0_9ZZZZ</name>
<evidence type="ECO:0000313" key="1">
    <source>
        <dbReference type="EMBL" id="OIQ66631.1"/>
    </source>
</evidence>
<sequence length="90" mass="9326">MTPTLFDGTDQSGVAVSADGQAFDRIVAVAGNDAFGFAATSTFDGTLDDAILFKETANCVPQGAYDYYLEPQNLEGVAGPVSGPFSVKII</sequence>
<dbReference type="EMBL" id="MLJW01006466">
    <property type="protein sequence ID" value="OIQ66631.1"/>
    <property type="molecule type" value="Genomic_DNA"/>
</dbReference>
<protein>
    <submittedName>
        <fullName evidence="1">Uncharacterized protein</fullName>
    </submittedName>
</protein>
<proteinExistence type="predicted"/>
<dbReference type="AlphaFoldDB" id="A0A1J5PFN0"/>
<comment type="caution">
    <text evidence="1">The sequence shown here is derived from an EMBL/GenBank/DDBJ whole genome shotgun (WGS) entry which is preliminary data.</text>
</comment>
<gene>
    <name evidence="1" type="ORF">GALL_517960</name>
</gene>
<accession>A0A1J5PFN0</accession>
<organism evidence="1">
    <name type="scientific">mine drainage metagenome</name>
    <dbReference type="NCBI Taxonomy" id="410659"/>
    <lineage>
        <taxon>unclassified sequences</taxon>
        <taxon>metagenomes</taxon>
        <taxon>ecological metagenomes</taxon>
    </lineage>
</organism>
<reference evidence="1" key="1">
    <citation type="submission" date="2016-10" db="EMBL/GenBank/DDBJ databases">
        <title>Sequence of Gallionella enrichment culture.</title>
        <authorList>
            <person name="Poehlein A."/>
            <person name="Muehling M."/>
            <person name="Daniel R."/>
        </authorList>
    </citation>
    <scope>NUCLEOTIDE SEQUENCE</scope>
</reference>